<reference evidence="2 3" key="1">
    <citation type="submission" date="2023-09" db="EMBL/GenBank/DDBJ databases">
        <title>Complete-Gapless Cercospora beticola genome.</title>
        <authorList>
            <person name="Wyatt N.A."/>
            <person name="Spanner R.E."/>
            <person name="Bolton M.D."/>
        </authorList>
    </citation>
    <scope>NUCLEOTIDE SEQUENCE [LARGE SCALE GENOMIC DNA]</scope>
    <source>
        <strain evidence="2">Cb09-40</strain>
    </source>
</reference>
<accession>A0ABZ0N967</accession>
<dbReference type="EMBL" id="CP134184">
    <property type="protein sequence ID" value="WPA96083.1"/>
    <property type="molecule type" value="Genomic_DNA"/>
</dbReference>
<name>A0ABZ0N967_CERBT</name>
<keyword evidence="3" id="KW-1185">Reference proteome</keyword>
<evidence type="ECO:0000256" key="1">
    <source>
        <dbReference type="SAM" id="MobiDB-lite"/>
    </source>
</evidence>
<dbReference type="RefSeq" id="XP_023458132.2">
    <property type="nucleotide sequence ID" value="XM_023593294.2"/>
</dbReference>
<protein>
    <submittedName>
        <fullName evidence="2">Uncharacterized protein</fullName>
    </submittedName>
</protein>
<feature type="region of interest" description="Disordered" evidence="1">
    <location>
        <begin position="54"/>
        <end position="97"/>
    </location>
</feature>
<dbReference type="Proteomes" id="UP001302367">
    <property type="component" value="Chromosome 1"/>
</dbReference>
<gene>
    <name evidence="2" type="ORF">RHO25_000689</name>
</gene>
<proteinExistence type="predicted"/>
<organism evidence="2 3">
    <name type="scientific">Cercospora beticola</name>
    <name type="common">Sugarbeet leaf spot fungus</name>
    <dbReference type="NCBI Taxonomy" id="122368"/>
    <lineage>
        <taxon>Eukaryota</taxon>
        <taxon>Fungi</taxon>
        <taxon>Dikarya</taxon>
        <taxon>Ascomycota</taxon>
        <taxon>Pezizomycotina</taxon>
        <taxon>Dothideomycetes</taxon>
        <taxon>Dothideomycetidae</taxon>
        <taxon>Mycosphaerellales</taxon>
        <taxon>Mycosphaerellaceae</taxon>
        <taxon>Cercospora</taxon>
    </lineage>
</organism>
<evidence type="ECO:0000313" key="3">
    <source>
        <dbReference type="Proteomes" id="UP001302367"/>
    </source>
</evidence>
<dbReference type="GeneID" id="35424468"/>
<sequence>MARVKDRLMGGRKSIQSKLSFVVQPAPAALQPAPAALRPAANFSQQIVIVDLDDTADEEDEEPVKRLRPSRKPVASLTVNQDDGSQGERPPSKKRAIQRVEPDNEAFITAQKGGLDPDLGDDPLEMVIIAPEPEQYRAVDYEHDWLPADFAELVLYSRTTWQWTFRVTGAVDKMLKKYMTPERYATGFCRRLRANSPQLYQMLDFCVATGQPWKLSDVVARLPDALDKQTCGQVIGNYLISLENTSKNHSTAGYFGGTWGLQSSIYARASKHSQPAYRQSDPDKELYKAWDSVVSTDIKARLRMICVHTRADIARYGTIGVLLNETLGIGLFCSG</sequence>
<evidence type="ECO:0000313" key="2">
    <source>
        <dbReference type="EMBL" id="WPA96083.1"/>
    </source>
</evidence>